<dbReference type="AlphaFoldDB" id="A0A0D8LB05"/>
<evidence type="ECO:0000313" key="2">
    <source>
        <dbReference type="Proteomes" id="UP000032582"/>
    </source>
</evidence>
<reference evidence="1 2" key="1">
    <citation type="submission" date="2015-02" db="EMBL/GenBank/DDBJ databases">
        <title>Whole genome shotgun sequencing of cultured foodborne pathogen.</title>
        <authorList>
            <person name="Timme R."/>
            <person name="Allard M.W."/>
            <person name="Strain E."/>
            <person name="Evans P.S."/>
            <person name="Brown E."/>
        </authorList>
    </citation>
    <scope>NUCLEOTIDE SEQUENCE [LARGE SCALE GENOMIC DNA]</scope>
    <source>
        <strain evidence="1 2">GCSL-TSO-24</strain>
    </source>
</reference>
<dbReference type="Pfam" id="PF10934">
    <property type="entry name" value="Sheath_initiator"/>
    <property type="match status" value="1"/>
</dbReference>
<sequence length="114" mass="12709">MKTFDVNSNNDLFIGNDGNLAVVSGEPAVKNVCAQYVKALRGEMLHKPDKGIPYWKTTFGRQADLPLFESAFRERIREIPQVTAVVSFRATLNDNELNYVAVLQTEYGSITLNG</sequence>
<organism evidence="1 2">
    <name type="scientific">Morganella morganii</name>
    <name type="common">Proteus morganii</name>
    <dbReference type="NCBI Taxonomy" id="582"/>
    <lineage>
        <taxon>Bacteria</taxon>
        <taxon>Pseudomonadati</taxon>
        <taxon>Pseudomonadota</taxon>
        <taxon>Gammaproteobacteria</taxon>
        <taxon>Enterobacterales</taxon>
        <taxon>Morganellaceae</taxon>
        <taxon>Morganella</taxon>
    </lineage>
</organism>
<dbReference type="PATRIC" id="fig|582.24.peg.2178"/>
<dbReference type="Proteomes" id="UP000032582">
    <property type="component" value="Unassembled WGS sequence"/>
</dbReference>
<comment type="caution">
    <text evidence="1">The sequence shown here is derived from an EMBL/GenBank/DDBJ whole genome shotgun (WGS) entry which is preliminary data.</text>
</comment>
<proteinExistence type="predicted"/>
<dbReference type="EMBL" id="JZSH01000058">
    <property type="protein sequence ID" value="KJF78296.1"/>
    <property type="molecule type" value="Genomic_DNA"/>
</dbReference>
<gene>
    <name evidence="1" type="ORF">UA45_07105</name>
</gene>
<dbReference type="InterPro" id="IPR020288">
    <property type="entry name" value="Sheath_initiator"/>
</dbReference>
<dbReference type="RefSeq" id="WP_045138087.1">
    <property type="nucleotide sequence ID" value="NZ_JAKMWI010000002.1"/>
</dbReference>
<name>A0A0D8LB05_MORMO</name>
<evidence type="ECO:0000313" key="1">
    <source>
        <dbReference type="EMBL" id="KJF78296.1"/>
    </source>
</evidence>
<protein>
    <submittedName>
        <fullName evidence="1">Phage related-protein</fullName>
    </submittedName>
</protein>
<accession>A0A0D8LB05</accession>